<keyword evidence="7" id="KW-1185">Reference proteome</keyword>
<sequence length="1028" mass="117595">MGKLMPGRIRQAGIDLYEAGHLRLKTVQDKRFLFDCQGVEVEYDLRGQEVVCQCADYGLRQYCLHQAAVEYYFNNHPEGKMQLLAHQEEVALQEEILEENPFIESLKRPYEDGRWTYRLSVHGQVMAFEKTIDWTLKISRYPDDKWYVVRDIGAFLKVVANQGNYQFGKHYFEQLTYADFDQASQFFLDFLDRLQPHRVRLDDPIFVNMGRHLRLPLVAFEEGLELMQDLADFQFEHQLKAYDAVVIGNLQADQDLYRFQVKVETNHFLVVFEEKPVLELYKGRFLLVGNQFYLVSRQQERIRSVLHSYLDLSSGQGQVRVEFRDQDQLALILLDLARLGPVVAPKQFEIRDFKPEFHFDQTESGEISLALQLRFSRVLVTSREELDQLPFASHKNHLDAVLDMMDKAGFVGDFQALHAPMSGADLYRFFTQKLEQFSKMGLVHLSPSLKALQVIPSPKIQIEKGQGLLQVLFDFDGIDQEEVDAALSALFSQEAYYSTRQGKLLVFDQETRAISQTLQELRIGRMRKGGLSVPSFRAHQLAESLAGRGDIAFSKEFLEMARYLARPESFPMPDVQITSQLRDYQKVGIQWLASLDHFGFGGILADEMGLGKTLQTIAFLSTKKPTDGKVLILAPSSLIYNWQDEFHQFAPQMDLVVVNGSKDQRVSLLSEEHHVYVTSYTAFRQDVDEYQNKSFRYLFLDEAQVMKNTQTKIAQLLRNFEVERVFALSGTPIENRLSELWSIFQIVLPGLLPNKKEFSKLTASAVSKLIQPFVLRRRKEDVLVELPDLIESKVISELTDQQKSLYLAQLEQIRSGLLDGGDEALQKRRIEILAGITRLRQICDTPKLFMDSYQGDSGKLASLRDLLERLKAEQHRVLIFSQFRQMLDLIAQEVDDLGMTSYLLTGSTPAKERQEMTQAFNKGSRDVFLISLKAGGVGLNLTGADTVILVDLWWNPAVEAQAISRAHRMGQEAKVECYRLITKGTIEEKIQELQASKAELVTSVLDGTDDRASLSLDDIRHILGLPLG</sequence>
<dbReference type="Gene3D" id="3.40.50.10810">
    <property type="entry name" value="Tandem AAA-ATPase domain"/>
    <property type="match status" value="1"/>
</dbReference>
<gene>
    <name evidence="6" type="ORF">PXH68_07270</name>
</gene>
<name>A0AA96VDH5_9STRE</name>
<dbReference type="InterPro" id="IPR038718">
    <property type="entry name" value="SNF2-like_sf"/>
</dbReference>
<feature type="domain" description="Helicase ATP-binding" evidence="4">
    <location>
        <begin position="593"/>
        <end position="750"/>
    </location>
</feature>
<dbReference type="RefSeq" id="WP_248028606.1">
    <property type="nucleotide sequence ID" value="NZ_CP118733.1"/>
</dbReference>
<dbReference type="Pfam" id="PF00176">
    <property type="entry name" value="SNF2-rel_dom"/>
    <property type="match status" value="1"/>
</dbReference>
<dbReference type="PROSITE" id="PS51192">
    <property type="entry name" value="HELICASE_ATP_BIND_1"/>
    <property type="match status" value="1"/>
</dbReference>
<evidence type="ECO:0000313" key="7">
    <source>
        <dbReference type="Proteomes" id="UP001304088"/>
    </source>
</evidence>
<dbReference type="InterPro" id="IPR013663">
    <property type="entry name" value="Helicase_SWF/SNF/SWI_bac"/>
</dbReference>
<dbReference type="InterPro" id="IPR014001">
    <property type="entry name" value="Helicase_ATP-bd"/>
</dbReference>
<proteinExistence type="predicted"/>
<dbReference type="GO" id="GO:0008270">
    <property type="term" value="F:zinc ion binding"/>
    <property type="evidence" value="ECO:0007669"/>
    <property type="project" value="UniProtKB-KW"/>
</dbReference>
<dbReference type="Pfam" id="PF00271">
    <property type="entry name" value="Helicase_C"/>
    <property type="match status" value="1"/>
</dbReference>
<keyword evidence="2" id="KW-0479">Metal-binding</keyword>
<dbReference type="GO" id="GO:0016787">
    <property type="term" value="F:hydrolase activity"/>
    <property type="evidence" value="ECO:0007669"/>
    <property type="project" value="UniProtKB-KW"/>
</dbReference>
<dbReference type="AlphaFoldDB" id="A0AA96VDH5"/>
<dbReference type="SUPFAM" id="SSF52540">
    <property type="entry name" value="P-loop containing nucleoside triphosphate hydrolases"/>
    <property type="match status" value="2"/>
</dbReference>
<organism evidence="6 7">
    <name type="scientific">Streptococcus suivaginalis</name>
    <dbReference type="NCBI Taxonomy" id="3028082"/>
    <lineage>
        <taxon>Bacteria</taxon>
        <taxon>Bacillati</taxon>
        <taxon>Bacillota</taxon>
        <taxon>Bacilli</taxon>
        <taxon>Lactobacillales</taxon>
        <taxon>Streptococcaceae</taxon>
        <taxon>Streptococcus</taxon>
    </lineage>
</organism>
<feature type="domain" description="SWIM-type" evidence="3">
    <location>
        <begin position="39"/>
        <end position="74"/>
    </location>
</feature>
<dbReference type="InterPro" id="IPR000330">
    <property type="entry name" value="SNF2_N"/>
</dbReference>
<dbReference type="PANTHER" id="PTHR10799">
    <property type="entry name" value="SNF2/RAD54 HELICASE FAMILY"/>
    <property type="match status" value="1"/>
</dbReference>
<protein>
    <submittedName>
        <fullName evidence="6">SNF2 helicase associated domain-containing protein</fullName>
    </submittedName>
</protein>
<dbReference type="Proteomes" id="UP001304088">
    <property type="component" value="Chromosome"/>
</dbReference>
<dbReference type="EMBL" id="CP118733">
    <property type="protein sequence ID" value="WNY46689.1"/>
    <property type="molecule type" value="Genomic_DNA"/>
</dbReference>
<evidence type="ECO:0000259" key="4">
    <source>
        <dbReference type="PROSITE" id="PS51192"/>
    </source>
</evidence>
<dbReference type="Pfam" id="PF08455">
    <property type="entry name" value="SNF2_assoc"/>
    <property type="match status" value="1"/>
</dbReference>
<evidence type="ECO:0000256" key="2">
    <source>
        <dbReference type="PROSITE-ProRule" id="PRU00325"/>
    </source>
</evidence>
<dbReference type="SMART" id="SM00490">
    <property type="entry name" value="HELICc"/>
    <property type="match status" value="1"/>
</dbReference>
<dbReference type="InterPro" id="IPR049730">
    <property type="entry name" value="SNF2/RAD54-like_C"/>
</dbReference>
<dbReference type="InterPro" id="IPR001650">
    <property type="entry name" value="Helicase_C-like"/>
</dbReference>
<feature type="domain" description="Helicase C-terminal" evidence="5">
    <location>
        <begin position="862"/>
        <end position="1020"/>
    </location>
</feature>
<dbReference type="InterPro" id="IPR007527">
    <property type="entry name" value="Znf_SWIM"/>
</dbReference>
<keyword evidence="2" id="KW-0863">Zinc-finger</keyword>
<evidence type="ECO:0000259" key="5">
    <source>
        <dbReference type="PROSITE" id="PS51194"/>
    </source>
</evidence>
<dbReference type="KEGG" id="ssuv:PXH68_07270"/>
<dbReference type="Gene3D" id="3.40.50.300">
    <property type="entry name" value="P-loop containing nucleotide triphosphate hydrolases"/>
    <property type="match status" value="1"/>
</dbReference>
<dbReference type="PROSITE" id="PS50966">
    <property type="entry name" value="ZF_SWIM"/>
    <property type="match status" value="1"/>
</dbReference>
<dbReference type="CDD" id="cd18793">
    <property type="entry name" value="SF2_C_SNF"/>
    <property type="match status" value="1"/>
</dbReference>
<dbReference type="SMART" id="SM00487">
    <property type="entry name" value="DEXDc"/>
    <property type="match status" value="1"/>
</dbReference>
<evidence type="ECO:0000313" key="6">
    <source>
        <dbReference type="EMBL" id="WNY46689.1"/>
    </source>
</evidence>
<keyword evidence="2" id="KW-0862">Zinc</keyword>
<evidence type="ECO:0000259" key="3">
    <source>
        <dbReference type="PROSITE" id="PS50966"/>
    </source>
</evidence>
<keyword evidence="1" id="KW-0378">Hydrolase</keyword>
<dbReference type="PROSITE" id="PS51194">
    <property type="entry name" value="HELICASE_CTER"/>
    <property type="match status" value="1"/>
</dbReference>
<reference evidence="6 7" key="1">
    <citation type="submission" date="2023-02" db="EMBL/GenBank/DDBJ databases">
        <title>Streptococcus sp. Genome Sequencing and Assembly.</title>
        <authorList>
            <person name="Shore S.M."/>
            <person name="Nicholson T.L."/>
        </authorList>
    </citation>
    <scope>NUCLEOTIDE SEQUENCE [LARGE SCALE GENOMIC DNA]</scope>
    <source>
        <strain evidence="6 7">29896</strain>
    </source>
</reference>
<evidence type="ECO:0000256" key="1">
    <source>
        <dbReference type="ARBA" id="ARBA00022801"/>
    </source>
</evidence>
<dbReference type="InterPro" id="IPR027417">
    <property type="entry name" value="P-loop_NTPase"/>
</dbReference>
<accession>A0AA96VDH5</accession>
<dbReference type="GO" id="GO:0005524">
    <property type="term" value="F:ATP binding"/>
    <property type="evidence" value="ECO:0007669"/>
    <property type="project" value="InterPro"/>
</dbReference>